<keyword evidence="8 11" id="KW-0460">Magnesium</keyword>
<feature type="domain" description="MoaB/Mog" evidence="12">
    <location>
        <begin position="71"/>
        <end position="208"/>
    </location>
</feature>
<keyword evidence="9 11" id="KW-0501">Molybdenum cofactor biosynthesis</keyword>
<name>A0A132BXC5_9RHOB</name>
<dbReference type="SMART" id="SM00852">
    <property type="entry name" value="MoCF_biosynth"/>
    <property type="match status" value="1"/>
</dbReference>
<dbReference type="AlphaFoldDB" id="A0A132BXC5"/>
<keyword evidence="7 11" id="KW-0479">Metal-binding</keyword>
<dbReference type="InterPro" id="IPR005111">
    <property type="entry name" value="MoeA_C_domain_IV"/>
</dbReference>
<dbReference type="GO" id="GO:0046872">
    <property type="term" value="F:metal ion binding"/>
    <property type="evidence" value="ECO:0007669"/>
    <property type="project" value="UniProtKB-UniRule"/>
</dbReference>
<dbReference type="InterPro" id="IPR001453">
    <property type="entry name" value="MoaB/Mog_dom"/>
</dbReference>
<evidence type="ECO:0000313" key="14">
    <source>
        <dbReference type="Proteomes" id="UP000068382"/>
    </source>
</evidence>
<sequence>MILEEDVRTDGAQVAFNGPLKQGANTRKAGEDVAAGEVILPAGRVLTPADLALASATGLAELTLRKRLRVAVISTGDELVAPGQAAGLGQIYDANRPMLLALVQQFGFEPVDLGRIADDRAALGAALDRAAAVADVILTSGGASAGDEDHVSALLRETGALQEWRMALKPGRPLALGLWAGRPVFGLPGNPVAALVCALVFARPAMGLLAGAAWSVPLGFDVPAGFSKRKKPGRREYLRARMRAGQVEVFKSEGSGRISGLSWAEGLVELPEGGLEIAPGDLVRFIPYASFGMS</sequence>
<dbReference type="CDD" id="cd00887">
    <property type="entry name" value="MoeA"/>
    <property type="match status" value="1"/>
</dbReference>
<dbReference type="FunFam" id="3.40.980.10:FF:000004">
    <property type="entry name" value="Molybdopterin molybdenumtransferase"/>
    <property type="match status" value="1"/>
</dbReference>
<dbReference type="Gene3D" id="2.170.190.11">
    <property type="entry name" value="Molybdopterin biosynthesis moea protein, domain 3"/>
    <property type="match status" value="1"/>
</dbReference>
<evidence type="ECO:0000313" key="13">
    <source>
        <dbReference type="EMBL" id="KUP93031.1"/>
    </source>
</evidence>
<dbReference type="Pfam" id="PF00994">
    <property type="entry name" value="MoCF_biosynth"/>
    <property type="match status" value="1"/>
</dbReference>
<comment type="similarity">
    <text evidence="4 11">Belongs to the MoeA family.</text>
</comment>
<dbReference type="EMBL" id="LPUY01000061">
    <property type="protein sequence ID" value="KUP93031.1"/>
    <property type="molecule type" value="Genomic_DNA"/>
</dbReference>
<dbReference type="Pfam" id="PF03454">
    <property type="entry name" value="MoeA_C"/>
    <property type="match status" value="1"/>
</dbReference>
<dbReference type="Gene3D" id="2.40.340.10">
    <property type="entry name" value="MoeA, C-terminal, domain IV"/>
    <property type="match status" value="1"/>
</dbReference>
<reference evidence="13 14" key="1">
    <citation type="submission" date="2015-12" db="EMBL/GenBank/DDBJ databases">
        <title>Genome sequence of the marine Rhodobacteraceae strain O3.65, Candidatus Tritonibacter horizontis.</title>
        <authorList>
            <person name="Poehlein A."/>
            <person name="Giebel H.A."/>
            <person name="Voget S."/>
            <person name="Brinkhoff T."/>
        </authorList>
    </citation>
    <scope>NUCLEOTIDE SEQUENCE [LARGE SCALE GENOMIC DNA]</scope>
    <source>
        <strain evidence="13 14">O3.65</strain>
    </source>
</reference>
<evidence type="ECO:0000259" key="12">
    <source>
        <dbReference type="SMART" id="SM00852"/>
    </source>
</evidence>
<evidence type="ECO:0000256" key="3">
    <source>
        <dbReference type="ARBA" id="ARBA00005046"/>
    </source>
</evidence>
<dbReference type="PANTHER" id="PTHR10192:SF5">
    <property type="entry name" value="GEPHYRIN"/>
    <property type="match status" value="1"/>
</dbReference>
<evidence type="ECO:0000256" key="4">
    <source>
        <dbReference type="ARBA" id="ARBA00010763"/>
    </source>
</evidence>
<comment type="catalytic activity">
    <reaction evidence="10">
        <text>adenylyl-molybdopterin + molybdate = Mo-molybdopterin + AMP + H(+)</text>
        <dbReference type="Rhea" id="RHEA:35047"/>
        <dbReference type="ChEBI" id="CHEBI:15378"/>
        <dbReference type="ChEBI" id="CHEBI:36264"/>
        <dbReference type="ChEBI" id="CHEBI:62727"/>
        <dbReference type="ChEBI" id="CHEBI:71302"/>
        <dbReference type="ChEBI" id="CHEBI:456215"/>
        <dbReference type="EC" id="2.10.1.1"/>
    </reaction>
</comment>
<dbReference type="InterPro" id="IPR036425">
    <property type="entry name" value="MoaB/Mog-like_dom_sf"/>
</dbReference>
<dbReference type="PATRIC" id="fig|1768241.3.peg.2175"/>
<evidence type="ECO:0000256" key="9">
    <source>
        <dbReference type="ARBA" id="ARBA00023150"/>
    </source>
</evidence>
<dbReference type="Proteomes" id="UP000068382">
    <property type="component" value="Unassembled WGS sequence"/>
</dbReference>
<dbReference type="UniPathway" id="UPA00344"/>
<dbReference type="InterPro" id="IPR005110">
    <property type="entry name" value="MoeA_linker/N"/>
</dbReference>
<dbReference type="SUPFAM" id="SSF63867">
    <property type="entry name" value="MoeA C-terminal domain-like"/>
    <property type="match status" value="1"/>
</dbReference>
<dbReference type="PANTHER" id="PTHR10192">
    <property type="entry name" value="MOLYBDOPTERIN BIOSYNTHESIS PROTEIN"/>
    <property type="match status" value="1"/>
</dbReference>
<dbReference type="SUPFAM" id="SSF53218">
    <property type="entry name" value="Molybdenum cofactor biosynthesis proteins"/>
    <property type="match status" value="1"/>
</dbReference>
<dbReference type="GO" id="GO:0061599">
    <property type="term" value="F:molybdopterin molybdotransferase activity"/>
    <property type="evidence" value="ECO:0007669"/>
    <property type="project" value="UniProtKB-UniRule"/>
</dbReference>
<dbReference type="InterPro" id="IPR036688">
    <property type="entry name" value="MoeA_C_domain_IV_sf"/>
</dbReference>
<dbReference type="NCBIfam" id="TIGR00177">
    <property type="entry name" value="molyb_syn"/>
    <property type="match status" value="1"/>
</dbReference>
<gene>
    <name evidence="13" type="primary">moeA_1</name>
    <name evidence="13" type="ORF">TRIHO_20690</name>
</gene>
<dbReference type="GO" id="GO:0006777">
    <property type="term" value="P:Mo-molybdopterin cofactor biosynthetic process"/>
    <property type="evidence" value="ECO:0007669"/>
    <property type="project" value="UniProtKB-UniRule"/>
</dbReference>
<keyword evidence="5 11" id="KW-0500">Molybdenum</keyword>
<comment type="pathway">
    <text evidence="3 11">Cofactor biosynthesis; molybdopterin biosynthesis.</text>
</comment>
<dbReference type="Pfam" id="PF03453">
    <property type="entry name" value="MoeA_N"/>
    <property type="match status" value="1"/>
</dbReference>
<keyword evidence="14" id="KW-1185">Reference proteome</keyword>
<evidence type="ECO:0000256" key="11">
    <source>
        <dbReference type="RuleBase" id="RU365090"/>
    </source>
</evidence>
<comment type="function">
    <text evidence="2 11">Catalyzes the insertion of molybdate into adenylated molybdopterin with the concomitant release of AMP.</text>
</comment>
<organism evidence="13 14">
    <name type="scientific">Tritonibacter horizontis</name>
    <dbReference type="NCBI Taxonomy" id="1768241"/>
    <lineage>
        <taxon>Bacteria</taxon>
        <taxon>Pseudomonadati</taxon>
        <taxon>Pseudomonadota</taxon>
        <taxon>Alphaproteobacteria</taxon>
        <taxon>Rhodobacterales</taxon>
        <taxon>Paracoccaceae</taxon>
        <taxon>Tritonibacter</taxon>
    </lineage>
</organism>
<accession>A0A132BXC5</accession>
<evidence type="ECO:0000256" key="1">
    <source>
        <dbReference type="ARBA" id="ARBA00001946"/>
    </source>
</evidence>
<evidence type="ECO:0000256" key="7">
    <source>
        <dbReference type="ARBA" id="ARBA00022723"/>
    </source>
</evidence>
<dbReference type="InterPro" id="IPR036135">
    <property type="entry name" value="MoeA_linker/N_sf"/>
</dbReference>
<dbReference type="Gene3D" id="3.90.105.10">
    <property type="entry name" value="Molybdopterin biosynthesis moea protein, domain 2"/>
    <property type="match status" value="1"/>
</dbReference>
<keyword evidence="6 11" id="KW-0808">Transferase</keyword>
<evidence type="ECO:0000256" key="6">
    <source>
        <dbReference type="ARBA" id="ARBA00022679"/>
    </source>
</evidence>
<dbReference type="GO" id="GO:0005829">
    <property type="term" value="C:cytosol"/>
    <property type="evidence" value="ECO:0007669"/>
    <property type="project" value="TreeGrafter"/>
</dbReference>
<dbReference type="InterPro" id="IPR038987">
    <property type="entry name" value="MoeA-like"/>
</dbReference>
<evidence type="ECO:0000256" key="8">
    <source>
        <dbReference type="ARBA" id="ARBA00022842"/>
    </source>
</evidence>
<evidence type="ECO:0000256" key="10">
    <source>
        <dbReference type="ARBA" id="ARBA00047317"/>
    </source>
</evidence>
<comment type="caution">
    <text evidence="13">The sequence shown here is derived from an EMBL/GenBank/DDBJ whole genome shotgun (WGS) entry which is preliminary data.</text>
</comment>
<evidence type="ECO:0000256" key="2">
    <source>
        <dbReference type="ARBA" id="ARBA00002901"/>
    </source>
</evidence>
<comment type="cofactor">
    <cofactor evidence="1 11">
        <name>Mg(2+)</name>
        <dbReference type="ChEBI" id="CHEBI:18420"/>
    </cofactor>
</comment>
<dbReference type="SUPFAM" id="SSF63882">
    <property type="entry name" value="MoeA N-terminal region -like"/>
    <property type="match status" value="1"/>
</dbReference>
<protein>
    <recommendedName>
        <fullName evidence="11">Molybdopterin molybdenumtransferase</fullName>
        <ecNumber evidence="11">2.10.1.1</ecNumber>
    </recommendedName>
</protein>
<dbReference type="Gene3D" id="3.40.980.10">
    <property type="entry name" value="MoaB/Mog-like domain"/>
    <property type="match status" value="1"/>
</dbReference>
<evidence type="ECO:0000256" key="5">
    <source>
        <dbReference type="ARBA" id="ARBA00022505"/>
    </source>
</evidence>
<dbReference type="EC" id="2.10.1.1" evidence="11"/>
<proteinExistence type="inferred from homology"/>